<sequence>MKTLQTLVTLTFMICASVNYAQEDENKTKNSSEEIVTKIIRIKGPNGEEKVIKKQEVIKKKSQIKLNPGDENKTNQSAQYTEDEVIVQKSHSSSDMEKYNKVSDDKGFVITFLKKEGNQVSKVRPIGSGYYLVNMGEKDNCVGHFDKDKNFILEAYDTKTDEIITTVYQAN</sequence>
<evidence type="ECO:0000313" key="3">
    <source>
        <dbReference type="Proteomes" id="UP000318833"/>
    </source>
</evidence>
<evidence type="ECO:0000313" key="2">
    <source>
        <dbReference type="EMBL" id="TSE05325.1"/>
    </source>
</evidence>
<accession>A0A554VEA9</accession>
<evidence type="ECO:0000256" key="1">
    <source>
        <dbReference type="SAM" id="SignalP"/>
    </source>
</evidence>
<dbReference type="EMBL" id="VLNR01000063">
    <property type="protein sequence ID" value="TSE05325.1"/>
    <property type="molecule type" value="Genomic_DNA"/>
</dbReference>
<keyword evidence="3" id="KW-1185">Reference proteome</keyword>
<name>A0A554VEA9_9FLAO</name>
<gene>
    <name evidence="2" type="ORF">FOF46_23305</name>
</gene>
<organism evidence="2 3">
    <name type="scientific">Aquimarina algiphila</name>
    <dbReference type="NCBI Taxonomy" id="2047982"/>
    <lineage>
        <taxon>Bacteria</taxon>
        <taxon>Pseudomonadati</taxon>
        <taxon>Bacteroidota</taxon>
        <taxon>Flavobacteriia</taxon>
        <taxon>Flavobacteriales</taxon>
        <taxon>Flavobacteriaceae</taxon>
        <taxon>Aquimarina</taxon>
    </lineage>
</organism>
<dbReference type="RefSeq" id="WP_143918121.1">
    <property type="nucleotide sequence ID" value="NZ_CANLFO010000004.1"/>
</dbReference>
<reference evidence="2 3" key="1">
    <citation type="submission" date="2019-07" db="EMBL/GenBank/DDBJ databases">
        <title>The draft genome sequence of Aquimarina algiphila M91.</title>
        <authorList>
            <person name="Meng X."/>
        </authorList>
    </citation>
    <scope>NUCLEOTIDE SEQUENCE [LARGE SCALE GENOMIC DNA]</scope>
    <source>
        <strain evidence="2 3">M91</strain>
    </source>
</reference>
<dbReference type="OrthoDB" id="1144137at2"/>
<keyword evidence="1" id="KW-0732">Signal</keyword>
<proteinExistence type="predicted"/>
<feature type="signal peptide" evidence="1">
    <location>
        <begin position="1"/>
        <end position="21"/>
    </location>
</feature>
<protein>
    <submittedName>
        <fullName evidence="2">Uncharacterized protein</fullName>
    </submittedName>
</protein>
<comment type="caution">
    <text evidence="2">The sequence shown here is derived from an EMBL/GenBank/DDBJ whole genome shotgun (WGS) entry which is preliminary data.</text>
</comment>
<dbReference type="Proteomes" id="UP000318833">
    <property type="component" value="Unassembled WGS sequence"/>
</dbReference>
<feature type="chain" id="PRO_5021860261" evidence="1">
    <location>
        <begin position="22"/>
        <end position="171"/>
    </location>
</feature>
<dbReference type="AlphaFoldDB" id="A0A554VEA9"/>